<dbReference type="AlphaFoldDB" id="A0AAV9FLE2"/>
<dbReference type="PANTHER" id="PTHR12357">
    <property type="entry name" value="YTH YT521-B HOMOLOGY DOMAIN-CONTAINING"/>
    <property type="match status" value="1"/>
</dbReference>
<evidence type="ECO:0000313" key="4">
    <source>
        <dbReference type="EMBL" id="KAK1325283.1"/>
    </source>
</evidence>
<sequence length="596" mass="66122">METKPVDEMVKNLKIDPSLNPEDLNMVAPKDDGSPSDVTSCISSVGDAMSGVKGSDGDQESLVGTEQAVYYPFNGCYGYNYPGFHGSFGGWDYPQAPHHTIQANNGSLACYMPSFPPGYNPYSPFLSGVMVGADGQYLGQQVYILGSVFPQHLISLGYFSPPVAYGSDFVQINPWDQSFVVNGAYGNDYVGVLPMPASKHNASTQSHGFTPSKAKHHLKQSNSSVTKGVSTELDALPTHSVQIQKTGNKVSQHGAGFQDASVLTKGYHPVTKFSSYANQGKGSFLYPTSPNIKDGGRVWVSYEKPKTRSKANGNGDFDFLYEQNHGPRTNRTKTSCVDPSESLDAEDNDKSSRPAVIISGDDYNLPDFPAKYNHAMFFVIKSYSEDDIHKSIKYDVWSSTPSGNKRLDSAYQAAKEKMGEVGSKCPVFLFFSVNTSGQFCGVAEMIGHVDFNKNMDFWQQDKWNGFFPVKWHIIKDVPNQQFRHIVLENNDNKPVTNSRDTQEVKFPQGTEILCLFKNYISKTSILDDFGFYENRQKAMQQKMINPSTPRVDYLRPKPVKDMPSTKVSEQKTIASSPHMTEPVSKEELQEVSEAYK</sequence>
<dbReference type="Proteomes" id="UP001180020">
    <property type="component" value="Unassembled WGS sequence"/>
</dbReference>
<evidence type="ECO:0000256" key="1">
    <source>
        <dbReference type="RuleBase" id="RU369095"/>
    </source>
</evidence>
<dbReference type="InterPro" id="IPR007275">
    <property type="entry name" value="YTH_domain"/>
</dbReference>
<dbReference type="GO" id="GO:0061157">
    <property type="term" value="P:mRNA destabilization"/>
    <property type="evidence" value="ECO:0007669"/>
    <property type="project" value="TreeGrafter"/>
</dbReference>
<feature type="compositionally biased region" description="Polar residues" evidence="2">
    <location>
        <begin position="326"/>
        <end position="337"/>
    </location>
</feature>
<accession>A0AAV9FLE2</accession>
<dbReference type="CDD" id="cd21134">
    <property type="entry name" value="YTH"/>
    <property type="match status" value="1"/>
</dbReference>
<keyword evidence="5" id="KW-1185">Reference proteome</keyword>
<proteinExistence type="inferred from homology"/>
<dbReference type="EMBL" id="JAUJYO010000001">
    <property type="protein sequence ID" value="KAK1325283.1"/>
    <property type="molecule type" value="Genomic_DNA"/>
</dbReference>
<name>A0AAV9FLE2_ACOCL</name>
<gene>
    <name evidence="4" type="ORF">QJS10_CPA01g01935</name>
</gene>
<comment type="caution">
    <text evidence="4">The sequence shown here is derived from an EMBL/GenBank/DDBJ whole genome shotgun (WGS) entry which is preliminary data.</text>
</comment>
<feature type="compositionally biased region" description="Basic and acidic residues" evidence="2">
    <location>
        <begin position="583"/>
        <end position="596"/>
    </location>
</feature>
<evidence type="ECO:0000259" key="3">
    <source>
        <dbReference type="PROSITE" id="PS50882"/>
    </source>
</evidence>
<evidence type="ECO:0000256" key="2">
    <source>
        <dbReference type="SAM" id="MobiDB-lite"/>
    </source>
</evidence>
<feature type="compositionally biased region" description="Polar residues" evidence="2">
    <location>
        <begin position="565"/>
        <end position="578"/>
    </location>
</feature>
<comment type="similarity">
    <text evidence="1">Belongs to the YTHDF family.</text>
</comment>
<dbReference type="PROSITE" id="PS50882">
    <property type="entry name" value="YTH"/>
    <property type="match status" value="1"/>
</dbReference>
<dbReference type="GO" id="GO:0005737">
    <property type="term" value="C:cytoplasm"/>
    <property type="evidence" value="ECO:0007669"/>
    <property type="project" value="TreeGrafter"/>
</dbReference>
<keyword evidence="1" id="KW-0694">RNA-binding</keyword>
<dbReference type="InterPro" id="IPR045168">
    <property type="entry name" value="YTH_prot"/>
</dbReference>
<dbReference type="Gene3D" id="3.10.590.10">
    <property type="entry name" value="ph1033 like domains"/>
    <property type="match status" value="1"/>
</dbReference>
<feature type="domain" description="YTH" evidence="3">
    <location>
        <begin position="375"/>
        <end position="516"/>
    </location>
</feature>
<dbReference type="GO" id="GO:1990247">
    <property type="term" value="F:N6-methyladenosine-containing RNA reader activity"/>
    <property type="evidence" value="ECO:0007669"/>
    <property type="project" value="UniProtKB-UniRule"/>
</dbReference>
<comment type="function">
    <text evidence="1">Specifically recognizes and binds N6-methyladenosine (m6A)-containing RNAs, and regulates mRNA stability. M6A is a modification present at internal sites of mRNAs and some non-coding RNAs and plays a role in mRNA stability and processing.</text>
</comment>
<feature type="region of interest" description="Disordered" evidence="2">
    <location>
        <begin position="201"/>
        <end position="222"/>
    </location>
</feature>
<dbReference type="Pfam" id="PF04146">
    <property type="entry name" value="YTH"/>
    <property type="match status" value="1"/>
</dbReference>
<reference evidence="4" key="2">
    <citation type="submission" date="2023-06" db="EMBL/GenBank/DDBJ databases">
        <authorList>
            <person name="Ma L."/>
            <person name="Liu K.-W."/>
            <person name="Li Z."/>
            <person name="Hsiao Y.-Y."/>
            <person name="Qi Y."/>
            <person name="Fu T."/>
            <person name="Tang G."/>
            <person name="Zhang D."/>
            <person name="Sun W.-H."/>
            <person name="Liu D.-K."/>
            <person name="Li Y."/>
            <person name="Chen G.-Z."/>
            <person name="Liu X.-D."/>
            <person name="Liao X.-Y."/>
            <person name="Jiang Y.-T."/>
            <person name="Yu X."/>
            <person name="Hao Y."/>
            <person name="Huang J."/>
            <person name="Zhao X.-W."/>
            <person name="Ke S."/>
            <person name="Chen Y.-Y."/>
            <person name="Wu W.-L."/>
            <person name="Hsu J.-L."/>
            <person name="Lin Y.-F."/>
            <person name="Huang M.-D."/>
            <person name="Li C.-Y."/>
            <person name="Huang L."/>
            <person name="Wang Z.-W."/>
            <person name="Zhao X."/>
            <person name="Zhong W.-Y."/>
            <person name="Peng D.-H."/>
            <person name="Ahmad S."/>
            <person name="Lan S."/>
            <person name="Zhang J.-S."/>
            <person name="Tsai W.-C."/>
            <person name="Van De Peer Y."/>
            <person name="Liu Z.-J."/>
        </authorList>
    </citation>
    <scope>NUCLEOTIDE SEQUENCE</scope>
    <source>
        <strain evidence="4">CP</strain>
        <tissue evidence="4">Leaves</tissue>
    </source>
</reference>
<dbReference type="GO" id="GO:0003729">
    <property type="term" value="F:mRNA binding"/>
    <property type="evidence" value="ECO:0007669"/>
    <property type="project" value="UniProtKB-UniRule"/>
</dbReference>
<protein>
    <recommendedName>
        <fullName evidence="1">YTH domain-containing family protein</fullName>
    </recommendedName>
</protein>
<evidence type="ECO:0000313" key="5">
    <source>
        <dbReference type="Proteomes" id="UP001180020"/>
    </source>
</evidence>
<feature type="region of interest" description="Disordered" evidence="2">
    <location>
        <begin position="555"/>
        <end position="596"/>
    </location>
</feature>
<feature type="region of interest" description="Disordered" evidence="2">
    <location>
        <begin position="313"/>
        <end position="351"/>
    </location>
</feature>
<reference evidence="4" key="1">
    <citation type="journal article" date="2023" name="Nat. Commun.">
        <title>Diploid and tetraploid genomes of Acorus and the evolution of monocots.</title>
        <authorList>
            <person name="Ma L."/>
            <person name="Liu K.W."/>
            <person name="Li Z."/>
            <person name="Hsiao Y.Y."/>
            <person name="Qi Y."/>
            <person name="Fu T."/>
            <person name="Tang G.D."/>
            <person name="Zhang D."/>
            <person name="Sun W.H."/>
            <person name="Liu D.K."/>
            <person name="Li Y."/>
            <person name="Chen G.Z."/>
            <person name="Liu X.D."/>
            <person name="Liao X.Y."/>
            <person name="Jiang Y.T."/>
            <person name="Yu X."/>
            <person name="Hao Y."/>
            <person name="Huang J."/>
            <person name="Zhao X.W."/>
            <person name="Ke S."/>
            <person name="Chen Y.Y."/>
            <person name="Wu W.L."/>
            <person name="Hsu J.L."/>
            <person name="Lin Y.F."/>
            <person name="Huang M.D."/>
            <person name="Li C.Y."/>
            <person name="Huang L."/>
            <person name="Wang Z.W."/>
            <person name="Zhao X."/>
            <person name="Zhong W.Y."/>
            <person name="Peng D.H."/>
            <person name="Ahmad S."/>
            <person name="Lan S."/>
            <person name="Zhang J.S."/>
            <person name="Tsai W.C."/>
            <person name="Van de Peer Y."/>
            <person name="Liu Z.J."/>
        </authorList>
    </citation>
    <scope>NUCLEOTIDE SEQUENCE</scope>
    <source>
        <strain evidence="4">CP</strain>
    </source>
</reference>
<organism evidence="4 5">
    <name type="scientific">Acorus calamus</name>
    <name type="common">Sweet flag</name>
    <dbReference type="NCBI Taxonomy" id="4465"/>
    <lineage>
        <taxon>Eukaryota</taxon>
        <taxon>Viridiplantae</taxon>
        <taxon>Streptophyta</taxon>
        <taxon>Embryophyta</taxon>
        <taxon>Tracheophyta</taxon>
        <taxon>Spermatophyta</taxon>
        <taxon>Magnoliopsida</taxon>
        <taxon>Liliopsida</taxon>
        <taxon>Acoraceae</taxon>
        <taxon>Acorus</taxon>
    </lineage>
</organism>
<dbReference type="PANTHER" id="PTHR12357:SF127">
    <property type="entry name" value="YTH DOMAIN-CONTAINING FAMILY PROTEIN"/>
    <property type="match status" value="1"/>
</dbReference>